<reference evidence="1" key="1">
    <citation type="submission" date="2015-12" db="EMBL/GenBank/DDBJ databases">
        <title>Update maize B73 reference genome by single molecule sequencing technologies.</title>
        <authorList>
            <consortium name="Maize Genome Sequencing Project"/>
            <person name="Ware D."/>
        </authorList>
    </citation>
    <scope>NUCLEOTIDE SEQUENCE</scope>
    <source>
        <tissue evidence="1">Seedling</tissue>
    </source>
</reference>
<proteinExistence type="predicted"/>
<evidence type="ECO:0000313" key="1">
    <source>
        <dbReference type="EMBL" id="AQK85853.1"/>
    </source>
</evidence>
<organism evidence="1">
    <name type="scientific">Zea mays</name>
    <name type="common">Maize</name>
    <dbReference type="NCBI Taxonomy" id="4577"/>
    <lineage>
        <taxon>Eukaryota</taxon>
        <taxon>Viridiplantae</taxon>
        <taxon>Streptophyta</taxon>
        <taxon>Embryophyta</taxon>
        <taxon>Tracheophyta</taxon>
        <taxon>Spermatophyta</taxon>
        <taxon>Magnoliopsida</taxon>
        <taxon>Liliopsida</taxon>
        <taxon>Poales</taxon>
        <taxon>Poaceae</taxon>
        <taxon>PACMAD clade</taxon>
        <taxon>Panicoideae</taxon>
        <taxon>Andropogonodae</taxon>
        <taxon>Andropogoneae</taxon>
        <taxon>Tripsacinae</taxon>
        <taxon>Zea</taxon>
    </lineage>
</organism>
<dbReference type="EMBL" id="CM000782">
    <property type="protein sequence ID" value="AQK85853.1"/>
    <property type="molecule type" value="Genomic_DNA"/>
</dbReference>
<dbReference type="AlphaFoldDB" id="A0A1D6M3Z6"/>
<protein>
    <submittedName>
        <fullName evidence="1">Autophagy-related protein 18g</fullName>
    </submittedName>
</protein>
<accession>A0A1D6M3Z6</accession>
<gene>
    <name evidence="1" type="ORF">ZEAMMB73_Zm00001d038156</name>
</gene>
<sequence>MQLPRVVAALASRTKPSRGASTCRLPQQPLSCVGRHALWLDTRNQAHIVRRVTHSRTPELMLADAVGPGTRDHQPALSRATGRRRHTTKREEGLADAKPAGCTALPVHLTERLDALLHPCSFPTPKQAPPLEDHHLHGADPVNII</sequence>
<name>A0A1D6M3Z6_MAIZE</name>